<gene>
    <name evidence="3" type="ORF">AB0763_00435</name>
</gene>
<sequence length="164" mass="18719">MNTTLLAMIGVIIILALAAYAIFLLLKLKKQNQLQQQHRELAIAKRNANIFDNVNTLCMAGIQGQCDLSEIAIRVYYLMDYVQGEARVNFDETYPAIAELFHIVKDMPRGEERQQMAKKERMKDNLARVKAETRLNDAIIADLSRLKERVAPGKQDQIQIQMVS</sequence>
<dbReference type="KEGG" id="vih:AB0763_00435"/>
<dbReference type="Pfam" id="PF10675">
    <property type="entry name" value="DUF2489"/>
    <property type="match status" value="1"/>
</dbReference>
<accession>A0AB39HGD0</accession>
<evidence type="ECO:0000313" key="3">
    <source>
        <dbReference type="EMBL" id="XDK25155.1"/>
    </source>
</evidence>
<proteinExistence type="predicted"/>
<dbReference type="RefSeq" id="WP_306101815.1">
    <property type="nucleotide sequence ID" value="NZ_CP162601.1"/>
</dbReference>
<organism evidence="3">
    <name type="scientific">Vibrio sp. HB236076</name>
    <dbReference type="NCBI Taxonomy" id="3232307"/>
    <lineage>
        <taxon>Bacteria</taxon>
        <taxon>Pseudomonadati</taxon>
        <taxon>Pseudomonadota</taxon>
        <taxon>Gammaproteobacteria</taxon>
        <taxon>Vibrionales</taxon>
        <taxon>Vibrionaceae</taxon>
        <taxon>Vibrio</taxon>
    </lineage>
</organism>
<dbReference type="AlphaFoldDB" id="A0AB39HGD0"/>
<protein>
    <submittedName>
        <fullName evidence="3">DUF2489 domain-containing protein</fullName>
    </submittedName>
</protein>
<evidence type="ECO:0000259" key="2">
    <source>
        <dbReference type="Pfam" id="PF10675"/>
    </source>
</evidence>
<name>A0AB39HGD0_9VIBR</name>
<keyword evidence="1" id="KW-1133">Transmembrane helix</keyword>
<evidence type="ECO:0000256" key="1">
    <source>
        <dbReference type="SAM" id="Phobius"/>
    </source>
</evidence>
<dbReference type="InterPro" id="IPR019617">
    <property type="entry name" value="DUF2489"/>
</dbReference>
<keyword evidence="1" id="KW-0472">Membrane</keyword>
<dbReference type="EMBL" id="CP162601">
    <property type="protein sequence ID" value="XDK25155.1"/>
    <property type="molecule type" value="Genomic_DNA"/>
</dbReference>
<feature type="transmembrane region" description="Helical" evidence="1">
    <location>
        <begin position="6"/>
        <end position="26"/>
    </location>
</feature>
<feature type="domain" description="DUF2489" evidence="2">
    <location>
        <begin position="14"/>
        <end position="146"/>
    </location>
</feature>
<keyword evidence="1" id="KW-0812">Transmembrane</keyword>
<reference evidence="3" key="1">
    <citation type="submission" date="2024-07" db="EMBL/GenBank/DDBJ databases">
        <title>Genome Analysis of a Potential Novel Vibrio Species Secreting pH- and Thermo-stable Alginate Lyase and its Application in Producing Alginate Oligosaccharides.</title>
        <authorList>
            <person name="Huang H."/>
            <person name="Bao K."/>
        </authorList>
    </citation>
    <scope>NUCLEOTIDE SEQUENCE</scope>
    <source>
        <strain evidence="3">HB236076</strain>
    </source>
</reference>